<evidence type="ECO:0008006" key="3">
    <source>
        <dbReference type="Google" id="ProtNLM"/>
    </source>
</evidence>
<protein>
    <recommendedName>
        <fullName evidence="3">DUF5666 domain-containing protein</fullName>
    </recommendedName>
</protein>
<gene>
    <name evidence="2" type="ORF">NFC81_03460</name>
</gene>
<dbReference type="EMBL" id="CP101717">
    <property type="protein sequence ID" value="WLD58861.1"/>
    <property type="molecule type" value="Genomic_DNA"/>
</dbReference>
<organism evidence="2">
    <name type="scientific">Salinispirillum sp. LH 10-3-1</name>
    <dbReference type="NCBI Taxonomy" id="2952525"/>
    <lineage>
        <taxon>Bacteria</taxon>
        <taxon>Pseudomonadati</taxon>
        <taxon>Pseudomonadota</taxon>
        <taxon>Gammaproteobacteria</taxon>
        <taxon>Oceanospirillales</taxon>
        <taxon>Saccharospirillaceae</taxon>
        <taxon>Salinispirillum</taxon>
    </lineage>
</organism>
<sequence length="99" mass="11008">MNRLLQAIALCCVLILSVVAQSQESTDSFWTATVYRVDLANGYVVMDDTVYYLAPRVNYNGNMIPGTAVLSQLRSGMTVRIEAEFVAGQNRILALQTRF</sequence>
<dbReference type="RefSeq" id="WP_304996146.1">
    <property type="nucleotide sequence ID" value="NZ_CP101717.1"/>
</dbReference>
<proteinExistence type="predicted"/>
<feature type="signal peptide" evidence="1">
    <location>
        <begin position="1"/>
        <end position="22"/>
    </location>
</feature>
<keyword evidence="1" id="KW-0732">Signal</keyword>
<dbReference type="AlphaFoldDB" id="A0AB38YIF9"/>
<name>A0AB38YIF9_9GAMM</name>
<accession>A0AB38YIF9</accession>
<evidence type="ECO:0000313" key="2">
    <source>
        <dbReference type="EMBL" id="WLD58861.1"/>
    </source>
</evidence>
<feature type="chain" id="PRO_5044249230" description="DUF5666 domain-containing protein" evidence="1">
    <location>
        <begin position="23"/>
        <end position="99"/>
    </location>
</feature>
<evidence type="ECO:0000256" key="1">
    <source>
        <dbReference type="SAM" id="SignalP"/>
    </source>
</evidence>
<reference evidence="2" key="1">
    <citation type="submission" date="2022-07" db="EMBL/GenBank/DDBJ databases">
        <title>Complete genome sequence of Salinispirillum sp. LH10-3-1 capable of multiple carbohydrate inversion isolated from a soda lake.</title>
        <authorList>
            <person name="Liu J."/>
            <person name="Zhai Y."/>
            <person name="Zhang H."/>
            <person name="Yang H."/>
            <person name="Qu J."/>
            <person name="Li J."/>
        </authorList>
    </citation>
    <scope>NUCLEOTIDE SEQUENCE</scope>
    <source>
        <strain evidence="2">LH 10-3-1</strain>
    </source>
</reference>